<evidence type="ECO:0000256" key="8">
    <source>
        <dbReference type="ARBA" id="ARBA00032024"/>
    </source>
</evidence>
<dbReference type="EC" id="1.1.1.169" evidence="3"/>
<dbReference type="Gene3D" id="3.40.50.720">
    <property type="entry name" value="NAD(P)-binding Rossmann-like Domain"/>
    <property type="match status" value="1"/>
</dbReference>
<reference evidence="12" key="1">
    <citation type="submission" date="2020-09" db="EMBL/GenBank/DDBJ databases">
        <title>A novel bacterium of genus Mangrovicoccus, isolated from South China Sea.</title>
        <authorList>
            <person name="Huang H."/>
            <person name="Mo K."/>
            <person name="Hu Y."/>
        </authorList>
    </citation>
    <scope>NUCLEOTIDE SEQUENCE</scope>
    <source>
        <strain evidence="12">HB182678</strain>
    </source>
</reference>
<dbReference type="EMBL" id="JACVXA010000035">
    <property type="protein sequence ID" value="MBE3638917.1"/>
    <property type="molecule type" value="Genomic_DNA"/>
</dbReference>
<evidence type="ECO:0000259" key="10">
    <source>
        <dbReference type="Pfam" id="PF02558"/>
    </source>
</evidence>
<dbReference type="GO" id="GO:0008677">
    <property type="term" value="F:2-dehydropantoate 2-reductase activity"/>
    <property type="evidence" value="ECO:0007669"/>
    <property type="project" value="UniProtKB-EC"/>
</dbReference>
<dbReference type="GO" id="GO:0005737">
    <property type="term" value="C:cytoplasm"/>
    <property type="evidence" value="ECO:0007669"/>
    <property type="project" value="TreeGrafter"/>
</dbReference>
<sequence length="321" mass="32980">MRVVVYGLGAVGGTVAAGLAHAGVPVAGIARGAQLAALQSGPLLLESPAQRIEARIEVAADPSDLGLGPRDVILLAVKTQDSSAALERLAAAGLRDQPVYCMQNSLANEPLAARYFPDIHGINVMMPCAIAAPGHVRTFVEPRFGLFDIGCWPGGTDATDAALAAALEAGNIACAPSQDVMAWKRGKLLLNLSNVIDAAVGPDAGDRAVREAARGEAEGIYRSLGLDWRSTDAGDPRRDLIRHGTIAGAPRAGSSTAQSLARGAAQLETAWLNGEIVTMARAAGLDAPVNAALVRLGAHLAGNKAGPGAMTVGELEDWIRT</sequence>
<protein>
    <recommendedName>
        <fullName evidence="4">2-dehydropantoate 2-reductase</fullName>
        <ecNumber evidence="3">1.1.1.169</ecNumber>
    </recommendedName>
    <alternativeName>
        <fullName evidence="8">Ketopantoate reductase</fullName>
    </alternativeName>
</protein>
<accession>A0A8J6YWJ0</accession>
<comment type="catalytic activity">
    <reaction evidence="9">
        <text>(R)-pantoate + NADP(+) = 2-dehydropantoate + NADPH + H(+)</text>
        <dbReference type="Rhea" id="RHEA:16233"/>
        <dbReference type="ChEBI" id="CHEBI:11561"/>
        <dbReference type="ChEBI" id="CHEBI:15378"/>
        <dbReference type="ChEBI" id="CHEBI:15980"/>
        <dbReference type="ChEBI" id="CHEBI:57783"/>
        <dbReference type="ChEBI" id="CHEBI:58349"/>
        <dbReference type="EC" id="1.1.1.169"/>
    </reaction>
</comment>
<evidence type="ECO:0000313" key="12">
    <source>
        <dbReference type="EMBL" id="MBE3638917.1"/>
    </source>
</evidence>
<comment type="pathway">
    <text evidence="1">Cofactor biosynthesis; (R)-pantothenate biosynthesis; (R)-pantoate from 3-methyl-2-oxobutanoate: step 2/2.</text>
</comment>
<evidence type="ECO:0000256" key="5">
    <source>
        <dbReference type="ARBA" id="ARBA00022655"/>
    </source>
</evidence>
<dbReference type="RefSeq" id="WP_193183043.1">
    <property type="nucleotide sequence ID" value="NZ_JACVXA010000035.1"/>
</dbReference>
<dbReference type="InterPro" id="IPR013752">
    <property type="entry name" value="KPA_reductase"/>
</dbReference>
<dbReference type="SUPFAM" id="SSF48179">
    <property type="entry name" value="6-phosphogluconate dehydrogenase C-terminal domain-like"/>
    <property type="match status" value="1"/>
</dbReference>
<evidence type="ECO:0000313" key="13">
    <source>
        <dbReference type="Proteomes" id="UP000609121"/>
    </source>
</evidence>
<dbReference type="PANTHER" id="PTHR43765:SF2">
    <property type="entry name" value="2-DEHYDROPANTOATE 2-REDUCTASE"/>
    <property type="match status" value="1"/>
</dbReference>
<dbReference type="Pfam" id="PF02558">
    <property type="entry name" value="ApbA"/>
    <property type="match status" value="1"/>
</dbReference>
<dbReference type="GO" id="GO:0050661">
    <property type="term" value="F:NADP binding"/>
    <property type="evidence" value="ECO:0007669"/>
    <property type="project" value="TreeGrafter"/>
</dbReference>
<dbReference type="InterPro" id="IPR013332">
    <property type="entry name" value="KPR_N"/>
</dbReference>
<keyword evidence="6" id="KW-0521">NADP</keyword>
<dbReference type="PANTHER" id="PTHR43765">
    <property type="entry name" value="2-DEHYDROPANTOATE 2-REDUCTASE-RELATED"/>
    <property type="match status" value="1"/>
</dbReference>
<evidence type="ECO:0000256" key="6">
    <source>
        <dbReference type="ARBA" id="ARBA00022857"/>
    </source>
</evidence>
<proteinExistence type="inferred from homology"/>
<dbReference type="InterPro" id="IPR008927">
    <property type="entry name" value="6-PGluconate_DH-like_C_sf"/>
</dbReference>
<feature type="domain" description="Ketopantoate reductase C-terminal" evidence="11">
    <location>
        <begin position="216"/>
        <end position="296"/>
    </location>
</feature>
<organism evidence="12 13">
    <name type="scientific">Mangrovicoccus algicola</name>
    <dbReference type="NCBI Taxonomy" id="2771008"/>
    <lineage>
        <taxon>Bacteria</taxon>
        <taxon>Pseudomonadati</taxon>
        <taxon>Pseudomonadota</taxon>
        <taxon>Alphaproteobacteria</taxon>
        <taxon>Rhodobacterales</taxon>
        <taxon>Paracoccaceae</taxon>
        <taxon>Mangrovicoccus</taxon>
    </lineage>
</organism>
<evidence type="ECO:0000256" key="2">
    <source>
        <dbReference type="ARBA" id="ARBA00007870"/>
    </source>
</evidence>
<evidence type="ECO:0000256" key="3">
    <source>
        <dbReference type="ARBA" id="ARBA00013014"/>
    </source>
</evidence>
<dbReference type="SUPFAM" id="SSF51735">
    <property type="entry name" value="NAD(P)-binding Rossmann-fold domains"/>
    <property type="match status" value="1"/>
</dbReference>
<comment type="similarity">
    <text evidence="2">Belongs to the ketopantoate reductase family.</text>
</comment>
<evidence type="ECO:0000259" key="11">
    <source>
        <dbReference type="Pfam" id="PF08546"/>
    </source>
</evidence>
<feature type="domain" description="Ketopantoate reductase N-terminal" evidence="10">
    <location>
        <begin position="3"/>
        <end position="139"/>
    </location>
</feature>
<dbReference type="AlphaFoldDB" id="A0A8J6YWJ0"/>
<name>A0A8J6YWJ0_9RHOB</name>
<dbReference type="Gene3D" id="1.10.1040.10">
    <property type="entry name" value="N-(1-d-carboxylethyl)-l-norvaline Dehydrogenase, domain 2"/>
    <property type="match status" value="1"/>
</dbReference>
<dbReference type="InterPro" id="IPR013328">
    <property type="entry name" value="6PGD_dom2"/>
</dbReference>
<dbReference type="GO" id="GO:0015940">
    <property type="term" value="P:pantothenate biosynthetic process"/>
    <property type="evidence" value="ECO:0007669"/>
    <property type="project" value="UniProtKB-UniPathway"/>
</dbReference>
<keyword evidence="7" id="KW-0560">Oxidoreductase</keyword>
<evidence type="ECO:0000256" key="9">
    <source>
        <dbReference type="ARBA" id="ARBA00048793"/>
    </source>
</evidence>
<keyword evidence="13" id="KW-1185">Reference proteome</keyword>
<dbReference type="UniPathway" id="UPA00028">
    <property type="reaction ID" value="UER00004"/>
</dbReference>
<comment type="caution">
    <text evidence="12">The sequence shown here is derived from an EMBL/GenBank/DDBJ whole genome shotgun (WGS) entry which is preliminary data.</text>
</comment>
<gene>
    <name evidence="12" type="ORF">ICN82_11955</name>
</gene>
<dbReference type="Pfam" id="PF08546">
    <property type="entry name" value="ApbA_C"/>
    <property type="match status" value="1"/>
</dbReference>
<evidence type="ECO:0000256" key="4">
    <source>
        <dbReference type="ARBA" id="ARBA00019465"/>
    </source>
</evidence>
<evidence type="ECO:0000256" key="7">
    <source>
        <dbReference type="ARBA" id="ARBA00023002"/>
    </source>
</evidence>
<evidence type="ECO:0000256" key="1">
    <source>
        <dbReference type="ARBA" id="ARBA00004994"/>
    </source>
</evidence>
<dbReference type="InterPro" id="IPR050838">
    <property type="entry name" value="Ketopantoate_reductase"/>
</dbReference>
<dbReference type="Proteomes" id="UP000609121">
    <property type="component" value="Unassembled WGS sequence"/>
</dbReference>
<keyword evidence="5" id="KW-0566">Pantothenate biosynthesis</keyword>
<dbReference type="InterPro" id="IPR036291">
    <property type="entry name" value="NAD(P)-bd_dom_sf"/>
</dbReference>